<gene>
    <name evidence="2" type="ORF">PHYBLDRAFT_149546</name>
</gene>
<proteinExistence type="predicted"/>
<reference evidence="3" key="1">
    <citation type="submission" date="2015-06" db="EMBL/GenBank/DDBJ databases">
        <title>Expansion of signal transduction pathways in fungi by whole-genome duplication.</title>
        <authorList>
            <consortium name="DOE Joint Genome Institute"/>
            <person name="Corrochano L.M."/>
            <person name="Kuo A."/>
            <person name="Marcet-Houben M."/>
            <person name="Polaino S."/>
            <person name="Salamov A."/>
            <person name="Villalobos J.M."/>
            <person name="Alvarez M.I."/>
            <person name="Avalos J."/>
            <person name="Benito E.P."/>
            <person name="Benoit I."/>
            <person name="Burger G."/>
            <person name="Camino L.P."/>
            <person name="Canovas D."/>
            <person name="Cerda-Olmedo E."/>
            <person name="Cheng J.-F."/>
            <person name="Dominguez A."/>
            <person name="Elias M."/>
            <person name="Eslava A.P."/>
            <person name="Glaser F."/>
            <person name="Grimwood J."/>
            <person name="Gutierrez G."/>
            <person name="Heitman J."/>
            <person name="Henrissat B."/>
            <person name="Iturriaga E.A."/>
            <person name="Lang B.F."/>
            <person name="Lavin J.L."/>
            <person name="Lee S."/>
            <person name="Li W."/>
            <person name="Lindquist E."/>
            <person name="Lopez-Garcia S."/>
            <person name="Luque E.M."/>
            <person name="Marcos A.T."/>
            <person name="Martin J."/>
            <person name="McCluskey K."/>
            <person name="Medina H.R."/>
            <person name="Miralles-Duran A."/>
            <person name="Miyazaki A."/>
            <person name="Munoz-Torres E."/>
            <person name="Oguiza J.A."/>
            <person name="Ohm R."/>
            <person name="Olmedo M."/>
            <person name="Orejas M."/>
            <person name="Ortiz-Castellanos L."/>
            <person name="Pisabarro A.G."/>
            <person name="Rodriguez-Romero J."/>
            <person name="Ruiz-Herrera J."/>
            <person name="Ruiz-Vazquez R."/>
            <person name="Sanz C."/>
            <person name="Schackwitz W."/>
            <person name="Schmutz J."/>
            <person name="Shahriari M."/>
            <person name="Shelest E."/>
            <person name="Silva-Franco F."/>
            <person name="Soanes D."/>
            <person name="Syed K."/>
            <person name="Tagua V.G."/>
            <person name="Talbot N.J."/>
            <person name="Thon M."/>
            <person name="De vries R.P."/>
            <person name="Wiebenga A."/>
            <person name="Yadav J.S."/>
            <person name="Braun E.L."/>
            <person name="Baker S."/>
            <person name="Garre V."/>
            <person name="Horwitz B."/>
            <person name="Torres-Martinez S."/>
            <person name="Idnurm A."/>
            <person name="Herrera-Estrella A."/>
            <person name="Gabaldon T."/>
            <person name="Grigoriev I.V."/>
        </authorList>
    </citation>
    <scope>NUCLEOTIDE SEQUENCE [LARGE SCALE GENOMIC DNA]</scope>
    <source>
        <strain evidence="3">NRRL 1555(-)</strain>
    </source>
</reference>
<evidence type="ECO:0000313" key="2">
    <source>
        <dbReference type="EMBL" id="OAD69145.1"/>
    </source>
</evidence>
<dbReference type="EMBL" id="KV440992">
    <property type="protein sequence ID" value="OAD69145.1"/>
    <property type="molecule type" value="Genomic_DNA"/>
</dbReference>
<dbReference type="VEuPathDB" id="FungiDB:PHYBLDRAFT_149546"/>
<dbReference type="GeneID" id="28993200"/>
<dbReference type="AlphaFoldDB" id="A0A162WMV4"/>
<organism evidence="2 3">
    <name type="scientific">Phycomyces blakesleeanus (strain ATCC 8743b / DSM 1359 / FGSC 10004 / NBRC 33097 / NRRL 1555)</name>
    <dbReference type="NCBI Taxonomy" id="763407"/>
    <lineage>
        <taxon>Eukaryota</taxon>
        <taxon>Fungi</taxon>
        <taxon>Fungi incertae sedis</taxon>
        <taxon>Mucoromycota</taxon>
        <taxon>Mucoromycotina</taxon>
        <taxon>Mucoromycetes</taxon>
        <taxon>Mucorales</taxon>
        <taxon>Phycomycetaceae</taxon>
        <taxon>Phycomyces</taxon>
    </lineage>
</organism>
<evidence type="ECO:0000256" key="1">
    <source>
        <dbReference type="SAM" id="MobiDB-lite"/>
    </source>
</evidence>
<dbReference type="InterPro" id="IPR019034">
    <property type="entry name" value="UPF0390"/>
</dbReference>
<feature type="compositionally biased region" description="Low complexity" evidence="1">
    <location>
        <begin position="1"/>
        <end position="13"/>
    </location>
</feature>
<dbReference type="InParanoid" id="A0A162WMV4"/>
<dbReference type="Proteomes" id="UP000077315">
    <property type="component" value="Unassembled WGS sequence"/>
</dbReference>
<feature type="region of interest" description="Disordered" evidence="1">
    <location>
        <begin position="1"/>
        <end position="26"/>
    </location>
</feature>
<dbReference type="OrthoDB" id="5239630at2759"/>
<dbReference type="Pfam" id="PF09495">
    <property type="entry name" value="DUF2462"/>
    <property type="match status" value="1"/>
</dbReference>
<dbReference type="STRING" id="763407.A0A162WMV4"/>
<name>A0A162WMV4_PHYB8</name>
<accession>A0A162WMV4</accession>
<feature type="compositionally biased region" description="Basic residues" evidence="1">
    <location>
        <begin position="14"/>
        <end position="26"/>
    </location>
</feature>
<evidence type="ECO:0000313" key="3">
    <source>
        <dbReference type="Proteomes" id="UP000077315"/>
    </source>
</evidence>
<protein>
    <submittedName>
        <fullName evidence="2">Uncharacterized protein</fullName>
    </submittedName>
</protein>
<keyword evidence="3" id="KW-1185">Reference proteome</keyword>
<dbReference type="RefSeq" id="XP_018287185.1">
    <property type="nucleotide sequence ID" value="XM_018432294.1"/>
</dbReference>
<sequence>MAQKALTKAASPAKKSKNAKTKPIKLRKGCKVIAPKQSILVKQRSMERKMTAKINKNIEKQMSVKANAVGKLTIMKTLAEAAAEEDKKDKKKK</sequence>